<name>A0A4Q2UN23_9BACT</name>
<dbReference type="Proteomes" id="UP000290407">
    <property type="component" value="Unassembled WGS sequence"/>
</dbReference>
<dbReference type="AlphaFoldDB" id="A0A4Q2UN23"/>
<evidence type="ECO:0000313" key="1">
    <source>
        <dbReference type="EMBL" id="RYC70716.1"/>
    </source>
</evidence>
<accession>A0A4Q2UN23</accession>
<proteinExistence type="predicted"/>
<dbReference type="RefSeq" id="WP_129598971.1">
    <property type="nucleotide sequence ID" value="NZ_SBLB01000001.1"/>
</dbReference>
<keyword evidence="2" id="KW-1185">Reference proteome</keyword>
<reference evidence="1 2" key="1">
    <citation type="submission" date="2019-01" db="EMBL/GenBank/DDBJ databases">
        <title>Spirosoma flava sp. nov., a propanil-degrading bacterium isolated from herbicide-contaminated soil.</title>
        <authorList>
            <person name="Zhang L."/>
            <person name="Jiang J.-D."/>
        </authorList>
    </citation>
    <scope>NUCLEOTIDE SEQUENCE [LARGE SCALE GENOMIC DNA]</scope>
    <source>
        <strain evidence="1 2">TY50</strain>
    </source>
</reference>
<comment type="caution">
    <text evidence="1">The sequence shown here is derived from an EMBL/GenBank/DDBJ whole genome shotgun (WGS) entry which is preliminary data.</text>
</comment>
<protein>
    <submittedName>
        <fullName evidence="1">Uncharacterized protein</fullName>
    </submittedName>
</protein>
<evidence type="ECO:0000313" key="2">
    <source>
        <dbReference type="Proteomes" id="UP000290407"/>
    </source>
</evidence>
<sequence>MTDLQLLDKYCEECLDFISPVLLRDIESRGLYSYILRLPNNVAQAKAVIRGRLGKDGRYVGDPEIEEIADMVCRLESLRASLNRLNMADTDQTAPVLKEMQHLTDWLSNYYNK</sequence>
<gene>
    <name evidence="1" type="ORF">EQG79_00760</name>
</gene>
<dbReference type="EMBL" id="SBLB01000001">
    <property type="protein sequence ID" value="RYC70716.1"/>
    <property type="molecule type" value="Genomic_DNA"/>
</dbReference>
<organism evidence="1 2">
    <name type="scientific">Spirosoma sordidisoli</name>
    <dbReference type="NCBI Taxonomy" id="2502893"/>
    <lineage>
        <taxon>Bacteria</taxon>
        <taxon>Pseudomonadati</taxon>
        <taxon>Bacteroidota</taxon>
        <taxon>Cytophagia</taxon>
        <taxon>Cytophagales</taxon>
        <taxon>Cytophagaceae</taxon>
        <taxon>Spirosoma</taxon>
    </lineage>
</organism>